<feature type="domain" description="DEAD-box RNA helicase Q" evidence="10">
    <location>
        <begin position="37"/>
        <end position="65"/>
    </location>
</feature>
<dbReference type="InterPro" id="IPR001650">
    <property type="entry name" value="Helicase_C-like"/>
</dbReference>
<sequence>MRSLCHHFHRSITTYASSLQSNLSFQRSDIIRKPSARYFQNLGLNDMLCDRLTQLGLTTPTSVQCKAIPRILAGDNVVVAAETGAGKTLAFLLPIVNQLRCSSISPSDMRLPTALVLTTSQELVRQLSAVLHQIDPEIAQLSICLLSSKQTLGQGNRACPLLLATPGALLRATKPKDFAFTQIVAVDEADMLLSGGFEKETKQILATIQNQPLLRAELNRCSDEVKEYCDQEGNWTTQTQTIFSAATIPEYGNRSVRHYIDRKFPSAVFAITEGFHRVLPKLTLRTHNLQEFIRHNECNDEHHARCELLYQILMSKNVHNLELVQKTLVFTNSIASADALFDFLEKNKGMTNCAVFHKGIDRLQRQKLLKRLDSDDDADKNLVVICTDIAARGLDTTKVGHVVQFEFASDIVSYLHRIGRTGRAGTLGIVTSIESTENSLVLEKIREAGTATLQNAFNAMTDTKELKLRRVIGYNGSYPNTLIYTTDGRYLIYSLGLAVIVKDIQRNTQCFLRGHTDVITCLAISNDGMKLASGQQSKSRGNKAPILVWNLTEATKRLRSSTEGSDSDGNDNFVIFRLVLHMGKVQALTFSARDTFLFTVGGQDDNALVCWNMENGEPVCGTPSGDDSTLTVAAFHHEANDELLVTGGNYNITVWRVEHKQRKLHALRANLGNLKRIITCIGVAPDDKVAYCGTKTGDLLEILLDCDLTKPNCLFPPVGILKPRYSRTTQERFSQGIGTLVVHDNEENRRFVLLGAGDGHLAVLQLGSAKSASDGSKTKPIATACLENLMGRVTALSEGKHGDFYAGTNHSNIYQFHLKDISSGTSHSNNRPSSKEIGLHVMLRSTCHYSSINDIIFPSSITRSPTENSHLFLTCAKTDIRIWNARCCQEILRVQVPNLVCNCIELTHDGGLVVSGWDDGKFASHPHLQLLNGD</sequence>
<dbReference type="SMART" id="SM00487">
    <property type="entry name" value="DEXDc"/>
    <property type="match status" value="1"/>
</dbReference>
<dbReference type="PROSITE" id="PS51192">
    <property type="entry name" value="HELICASE_ATP_BIND_1"/>
    <property type="match status" value="1"/>
</dbReference>
<keyword evidence="2 7" id="KW-0378">Hydrolase</keyword>
<dbReference type="EMBL" id="CCYD01003105">
    <property type="protein sequence ID" value="CEG50373.1"/>
    <property type="molecule type" value="Genomic_DNA"/>
</dbReference>
<dbReference type="Gene3D" id="3.40.50.300">
    <property type="entry name" value="P-loop containing nucleotide triphosphate hydrolases"/>
    <property type="match status" value="2"/>
</dbReference>
<evidence type="ECO:0000256" key="3">
    <source>
        <dbReference type="ARBA" id="ARBA00022806"/>
    </source>
</evidence>
<dbReference type="Pfam" id="PF00271">
    <property type="entry name" value="Helicase_C"/>
    <property type="match status" value="1"/>
</dbReference>
<keyword evidence="5 7" id="KW-0694">RNA-binding</keyword>
<dbReference type="GeneID" id="36403140"/>
<dbReference type="Pfam" id="PF00270">
    <property type="entry name" value="DEAD"/>
    <property type="match status" value="1"/>
</dbReference>
<evidence type="ECO:0000313" key="12">
    <source>
        <dbReference type="Proteomes" id="UP000054928"/>
    </source>
</evidence>
<dbReference type="SUPFAM" id="SSF52540">
    <property type="entry name" value="P-loop containing nucleoside triphosphate hydrolases"/>
    <property type="match status" value="1"/>
</dbReference>
<evidence type="ECO:0000256" key="7">
    <source>
        <dbReference type="RuleBase" id="RU365068"/>
    </source>
</evidence>
<dbReference type="SUPFAM" id="SSF50978">
    <property type="entry name" value="WD40 repeat-like"/>
    <property type="match status" value="1"/>
</dbReference>
<evidence type="ECO:0000256" key="6">
    <source>
        <dbReference type="PROSITE-ProRule" id="PRU00552"/>
    </source>
</evidence>
<dbReference type="PANTHER" id="PTHR24031">
    <property type="entry name" value="RNA HELICASE"/>
    <property type="match status" value="1"/>
</dbReference>
<dbReference type="AlphaFoldDB" id="A0A0P1B892"/>
<accession>A0A0P1B892</accession>
<dbReference type="CDD" id="cd00268">
    <property type="entry name" value="DEADc"/>
    <property type="match status" value="1"/>
</dbReference>
<dbReference type="Pfam" id="PF00400">
    <property type="entry name" value="WD40"/>
    <property type="match status" value="1"/>
</dbReference>
<dbReference type="Gene3D" id="2.130.10.10">
    <property type="entry name" value="YVTN repeat-like/Quinoprotein amine dehydrogenase"/>
    <property type="match status" value="2"/>
</dbReference>
<dbReference type="GO" id="GO:0003723">
    <property type="term" value="F:RNA binding"/>
    <property type="evidence" value="ECO:0007669"/>
    <property type="project" value="UniProtKB-UniRule"/>
</dbReference>
<comment type="similarity">
    <text evidence="7">Belongs to the DEAD box helicase family.</text>
</comment>
<dbReference type="SMART" id="SM00490">
    <property type="entry name" value="HELICc"/>
    <property type="match status" value="1"/>
</dbReference>
<comment type="catalytic activity">
    <reaction evidence="7">
        <text>ATP + H2O = ADP + phosphate + H(+)</text>
        <dbReference type="Rhea" id="RHEA:13065"/>
        <dbReference type="ChEBI" id="CHEBI:15377"/>
        <dbReference type="ChEBI" id="CHEBI:15378"/>
        <dbReference type="ChEBI" id="CHEBI:30616"/>
        <dbReference type="ChEBI" id="CHEBI:43474"/>
        <dbReference type="ChEBI" id="CHEBI:456216"/>
        <dbReference type="EC" id="3.6.4.13"/>
    </reaction>
</comment>
<dbReference type="PROSITE" id="PS51195">
    <property type="entry name" value="Q_MOTIF"/>
    <property type="match status" value="1"/>
</dbReference>
<feature type="short sequence motif" description="Q motif" evidence="6">
    <location>
        <begin position="37"/>
        <end position="65"/>
    </location>
</feature>
<dbReference type="CDD" id="cd18787">
    <property type="entry name" value="SF2_C_DEAD"/>
    <property type="match status" value="1"/>
</dbReference>
<dbReference type="InterPro" id="IPR001680">
    <property type="entry name" value="WD40_rpt"/>
</dbReference>
<evidence type="ECO:0000259" key="10">
    <source>
        <dbReference type="PROSITE" id="PS51195"/>
    </source>
</evidence>
<dbReference type="InterPro" id="IPR015943">
    <property type="entry name" value="WD40/YVTN_repeat-like_dom_sf"/>
</dbReference>
<evidence type="ECO:0000259" key="8">
    <source>
        <dbReference type="PROSITE" id="PS51192"/>
    </source>
</evidence>
<dbReference type="InterPro" id="IPR014001">
    <property type="entry name" value="Helicase_ATP-bd"/>
</dbReference>
<dbReference type="GO" id="GO:0005524">
    <property type="term" value="F:ATP binding"/>
    <property type="evidence" value="ECO:0007669"/>
    <property type="project" value="UniProtKB-UniRule"/>
</dbReference>
<feature type="domain" description="Helicase C-terminal" evidence="9">
    <location>
        <begin position="313"/>
        <end position="464"/>
    </location>
</feature>
<keyword evidence="4 7" id="KW-0067">ATP-binding</keyword>
<dbReference type="STRING" id="4781.A0A0P1B892"/>
<protein>
    <recommendedName>
        <fullName evidence="7">ATP-dependent RNA helicase</fullName>
        <ecNumber evidence="7">3.6.4.13</ecNumber>
    </recommendedName>
</protein>
<dbReference type="GO" id="GO:0003724">
    <property type="term" value="F:RNA helicase activity"/>
    <property type="evidence" value="ECO:0007669"/>
    <property type="project" value="UniProtKB-EC"/>
</dbReference>
<dbReference type="OrthoDB" id="10256233at2759"/>
<comment type="domain">
    <text evidence="7">The Q motif is unique to and characteristic of the DEAD box family of RNA helicases and controls ATP binding and hydrolysis.</text>
</comment>
<dbReference type="EC" id="3.6.4.13" evidence="7"/>
<reference evidence="12" key="1">
    <citation type="submission" date="2014-09" db="EMBL/GenBank/DDBJ databases">
        <authorList>
            <person name="Sharma Rahul"/>
            <person name="Thines Marco"/>
        </authorList>
    </citation>
    <scope>NUCLEOTIDE SEQUENCE [LARGE SCALE GENOMIC DNA]</scope>
</reference>
<dbReference type="RefSeq" id="XP_024586742.1">
    <property type="nucleotide sequence ID" value="XM_024721665.1"/>
</dbReference>
<evidence type="ECO:0000313" key="11">
    <source>
        <dbReference type="EMBL" id="CEG50373.1"/>
    </source>
</evidence>
<dbReference type="InterPro" id="IPR036322">
    <property type="entry name" value="WD40_repeat_dom_sf"/>
</dbReference>
<proteinExistence type="inferred from homology"/>
<keyword evidence="3 7" id="KW-0347">Helicase</keyword>
<dbReference type="Proteomes" id="UP000054928">
    <property type="component" value="Unassembled WGS sequence"/>
</dbReference>
<evidence type="ECO:0000256" key="5">
    <source>
        <dbReference type="ARBA" id="ARBA00022884"/>
    </source>
</evidence>
<evidence type="ECO:0000256" key="1">
    <source>
        <dbReference type="ARBA" id="ARBA00022741"/>
    </source>
</evidence>
<organism evidence="11 12">
    <name type="scientific">Plasmopara halstedii</name>
    <name type="common">Downy mildew of sunflower</name>
    <dbReference type="NCBI Taxonomy" id="4781"/>
    <lineage>
        <taxon>Eukaryota</taxon>
        <taxon>Sar</taxon>
        <taxon>Stramenopiles</taxon>
        <taxon>Oomycota</taxon>
        <taxon>Peronosporomycetes</taxon>
        <taxon>Peronosporales</taxon>
        <taxon>Peronosporaceae</taxon>
        <taxon>Plasmopara</taxon>
    </lineage>
</organism>
<dbReference type="InterPro" id="IPR044742">
    <property type="entry name" value="DEAD/DEAH_RhlB"/>
</dbReference>
<dbReference type="PROSITE" id="PS51194">
    <property type="entry name" value="HELICASE_CTER"/>
    <property type="match status" value="1"/>
</dbReference>
<name>A0A0P1B892_PLAHL</name>
<evidence type="ECO:0000259" key="9">
    <source>
        <dbReference type="PROSITE" id="PS51194"/>
    </source>
</evidence>
<feature type="domain" description="Helicase ATP-binding" evidence="8">
    <location>
        <begin position="68"/>
        <end position="266"/>
    </location>
</feature>
<dbReference type="InterPro" id="IPR014014">
    <property type="entry name" value="RNA_helicase_DEAD_Q_motif"/>
</dbReference>
<dbReference type="InterPro" id="IPR027417">
    <property type="entry name" value="P-loop_NTPase"/>
</dbReference>
<dbReference type="GO" id="GO:0016787">
    <property type="term" value="F:hydrolase activity"/>
    <property type="evidence" value="ECO:0007669"/>
    <property type="project" value="UniProtKB-KW"/>
</dbReference>
<evidence type="ECO:0000256" key="4">
    <source>
        <dbReference type="ARBA" id="ARBA00022840"/>
    </source>
</evidence>
<comment type="function">
    <text evidence="7">RNA helicase.</text>
</comment>
<keyword evidence="1 7" id="KW-0547">Nucleotide-binding</keyword>
<evidence type="ECO:0000256" key="2">
    <source>
        <dbReference type="ARBA" id="ARBA00022801"/>
    </source>
</evidence>
<dbReference type="SMART" id="SM00320">
    <property type="entry name" value="WD40"/>
    <property type="match status" value="4"/>
</dbReference>
<dbReference type="InterPro" id="IPR011545">
    <property type="entry name" value="DEAD/DEAH_box_helicase_dom"/>
</dbReference>
<keyword evidence="12" id="KW-1185">Reference proteome</keyword>